<keyword evidence="4" id="KW-1185">Reference proteome</keyword>
<gene>
    <name evidence="3" type="ORF">EQG79_24460</name>
</gene>
<dbReference type="Proteomes" id="UP000290407">
    <property type="component" value="Unassembled WGS sequence"/>
</dbReference>
<name>A0A4Q2UDK5_9BACT</name>
<keyword evidence="1" id="KW-0175">Coiled coil</keyword>
<dbReference type="RefSeq" id="WP_129605100.1">
    <property type="nucleotide sequence ID" value="NZ_SBLB01000008.1"/>
</dbReference>
<comment type="caution">
    <text evidence="3">The sequence shown here is derived from an EMBL/GenBank/DDBJ whole genome shotgun (WGS) entry which is preliminary data.</text>
</comment>
<protein>
    <submittedName>
        <fullName evidence="3">Uncharacterized protein</fullName>
    </submittedName>
</protein>
<keyword evidence="2" id="KW-0732">Signal</keyword>
<feature type="signal peptide" evidence="2">
    <location>
        <begin position="1"/>
        <end position="19"/>
    </location>
</feature>
<evidence type="ECO:0000313" key="3">
    <source>
        <dbReference type="EMBL" id="RYC67273.1"/>
    </source>
</evidence>
<organism evidence="3 4">
    <name type="scientific">Spirosoma sordidisoli</name>
    <dbReference type="NCBI Taxonomy" id="2502893"/>
    <lineage>
        <taxon>Bacteria</taxon>
        <taxon>Pseudomonadati</taxon>
        <taxon>Bacteroidota</taxon>
        <taxon>Cytophagia</taxon>
        <taxon>Cytophagales</taxon>
        <taxon>Cytophagaceae</taxon>
        <taxon>Spirosoma</taxon>
    </lineage>
</organism>
<accession>A0A4Q2UDK5</accession>
<feature type="coiled-coil region" evidence="1">
    <location>
        <begin position="212"/>
        <end position="239"/>
    </location>
</feature>
<evidence type="ECO:0000313" key="4">
    <source>
        <dbReference type="Proteomes" id="UP000290407"/>
    </source>
</evidence>
<dbReference type="AlphaFoldDB" id="A0A4Q2UDK5"/>
<evidence type="ECO:0000256" key="1">
    <source>
        <dbReference type="SAM" id="Coils"/>
    </source>
</evidence>
<dbReference type="EMBL" id="SBLB01000008">
    <property type="protein sequence ID" value="RYC67273.1"/>
    <property type="molecule type" value="Genomic_DNA"/>
</dbReference>
<feature type="chain" id="PRO_5020717663" evidence="2">
    <location>
        <begin position="20"/>
        <end position="313"/>
    </location>
</feature>
<evidence type="ECO:0000256" key="2">
    <source>
        <dbReference type="SAM" id="SignalP"/>
    </source>
</evidence>
<reference evidence="3 4" key="1">
    <citation type="submission" date="2019-01" db="EMBL/GenBank/DDBJ databases">
        <title>Spirosoma flava sp. nov., a propanil-degrading bacterium isolated from herbicide-contaminated soil.</title>
        <authorList>
            <person name="Zhang L."/>
            <person name="Jiang J.-D."/>
        </authorList>
    </citation>
    <scope>NUCLEOTIDE SEQUENCE [LARGE SCALE GENOMIC DNA]</scope>
    <source>
        <strain evidence="3 4">TY50</strain>
    </source>
</reference>
<sequence length="313" mass="35172">MTPRNATLLLLAGATLWLAARPADVLTELKLTTEAVHDQTFYQLTTEAASVDLPYEARQVGKRLSVSARTSAVRAMGAVVRTYVQSAGFRSRYDRWLQEQYQVSDQQTADARQTEQTSMANVRALADQQVGQTNAAFAQMPPATLAMMLQQQMTQLQQQIADADAPAKAALTRDLMVLRQLQPLATTKPAEFKTQYMAFLNRYMARQMSHGLDNEETRLADSKAKAADYRSRLAQYQANANPNPLLKKRLAAFVALAESVDFDAKVSRQGDKLEFVRADYRQQSDDWKLLYRIGREPVMAARDMARAWLKDLS</sequence>
<proteinExistence type="predicted"/>